<dbReference type="Proteomes" id="UP000694541">
    <property type="component" value="Unplaced"/>
</dbReference>
<proteinExistence type="predicted"/>
<sequence length="91" mass="10702">MHLVYLLPPVTASKLVHQTCLFHRRKLMNIAFSNLNPFPMKALRNRRSMHREELEAELCELEQIKAAYVKERAEQGPQDLKEVVSEEEEEI</sequence>
<keyword evidence="2" id="KW-1185">Reference proteome</keyword>
<dbReference type="AlphaFoldDB" id="A0A8B9RSL1"/>
<accession>A0A8B9RSL1</accession>
<dbReference type="Ensembl" id="ENSANIT00000007704.1">
    <property type="protein sequence ID" value="ENSANIP00000007454.1"/>
    <property type="gene ID" value="ENSANIG00000005073.1"/>
</dbReference>
<evidence type="ECO:0000313" key="1">
    <source>
        <dbReference type="Ensembl" id="ENSANIP00000007454.1"/>
    </source>
</evidence>
<evidence type="ECO:0000313" key="2">
    <source>
        <dbReference type="Proteomes" id="UP000694541"/>
    </source>
</evidence>
<name>A0A8B9RSL1_9AVES</name>
<organism evidence="1 2">
    <name type="scientific">Accipiter nisus</name>
    <name type="common">Eurasian sparrowhawk</name>
    <dbReference type="NCBI Taxonomy" id="211598"/>
    <lineage>
        <taxon>Eukaryota</taxon>
        <taxon>Metazoa</taxon>
        <taxon>Chordata</taxon>
        <taxon>Craniata</taxon>
        <taxon>Vertebrata</taxon>
        <taxon>Euteleostomi</taxon>
        <taxon>Archelosauria</taxon>
        <taxon>Archosauria</taxon>
        <taxon>Dinosauria</taxon>
        <taxon>Saurischia</taxon>
        <taxon>Theropoda</taxon>
        <taxon>Coelurosauria</taxon>
        <taxon>Aves</taxon>
        <taxon>Neognathae</taxon>
        <taxon>Neoaves</taxon>
        <taxon>Telluraves</taxon>
        <taxon>Accipitrimorphae</taxon>
        <taxon>Accipitriformes</taxon>
        <taxon>Accipitridae</taxon>
        <taxon>Accipitrinae</taxon>
        <taxon>Accipiter</taxon>
    </lineage>
</organism>
<reference evidence="1" key="2">
    <citation type="submission" date="2025-09" db="UniProtKB">
        <authorList>
            <consortium name="Ensembl"/>
        </authorList>
    </citation>
    <scope>IDENTIFICATION</scope>
</reference>
<reference evidence="1" key="1">
    <citation type="submission" date="2025-08" db="UniProtKB">
        <authorList>
            <consortium name="Ensembl"/>
        </authorList>
    </citation>
    <scope>IDENTIFICATION</scope>
</reference>
<protein>
    <submittedName>
        <fullName evidence="1">Uncharacterized protein</fullName>
    </submittedName>
</protein>